<evidence type="ECO:0000259" key="2">
    <source>
        <dbReference type="PROSITE" id="PS50800"/>
    </source>
</evidence>
<evidence type="ECO:0000313" key="3">
    <source>
        <dbReference type="EMBL" id="AET38553.1"/>
    </source>
</evidence>
<dbReference type="OrthoDB" id="3993201at2759"/>
<evidence type="ECO:0000313" key="4">
    <source>
        <dbReference type="Proteomes" id="UP000006790"/>
    </source>
</evidence>
<feature type="domain" description="SAP" evidence="2">
    <location>
        <begin position="74"/>
        <end position="108"/>
    </location>
</feature>
<name>G8JQY4_ERECY</name>
<accession>G8JQY4</accession>
<dbReference type="InParanoid" id="G8JQY4"/>
<proteinExistence type="predicted"/>
<keyword evidence="1" id="KW-0175">Coiled coil</keyword>
<feature type="coiled-coil region" evidence="1">
    <location>
        <begin position="227"/>
        <end position="254"/>
    </location>
</feature>
<dbReference type="Proteomes" id="UP000006790">
    <property type="component" value="Chromosome 3"/>
</dbReference>
<organism evidence="3 4">
    <name type="scientific">Eremothecium cymbalariae (strain CBS 270.75 / DBVPG 7215 / KCTC 17166 / NRRL Y-17582)</name>
    <name type="common">Yeast</name>
    <dbReference type="NCBI Taxonomy" id="931890"/>
    <lineage>
        <taxon>Eukaryota</taxon>
        <taxon>Fungi</taxon>
        <taxon>Dikarya</taxon>
        <taxon>Ascomycota</taxon>
        <taxon>Saccharomycotina</taxon>
        <taxon>Saccharomycetes</taxon>
        <taxon>Saccharomycetales</taxon>
        <taxon>Saccharomycetaceae</taxon>
        <taxon>Eremothecium</taxon>
    </lineage>
</organism>
<dbReference type="eggNOG" id="ENOG502S5IP">
    <property type="taxonomic scope" value="Eukaryota"/>
</dbReference>
<dbReference type="KEGG" id="erc:Ecym_3039"/>
<sequence length="284" mass="31548">MSLRKVKSLPSFRCLAEAANPLVKAPPLPITLLHENACSSLGSSASNFSVRTVHNTPKKEHTSLISNNKKYAAFTVMSLKSLRNECRSRGLKVSGKKSELVERIMAFESERQSSLLDSLMKKANTEYKRKMSSAARATQSHINTTRPVDKVKIPDIAATEAMSERKRLDRMIQVPFLSKEAAESTAAKFQNGIGKYNGAGAVSEFEQEGTVLTANDDLRIESPIAAINKIEILNDEAEESNKNNSEERESSELNSRDKKFLFGFTAAVAVWWLLGRKRGQQKRV</sequence>
<dbReference type="InterPro" id="IPR036361">
    <property type="entry name" value="SAP_dom_sf"/>
</dbReference>
<dbReference type="GeneID" id="11470859"/>
<dbReference type="OMA" id="KNECRTR"/>
<dbReference type="STRING" id="931890.G8JQY4"/>
<dbReference type="PROSITE" id="PS50800">
    <property type="entry name" value="SAP"/>
    <property type="match status" value="1"/>
</dbReference>
<dbReference type="Pfam" id="PF02037">
    <property type="entry name" value="SAP"/>
    <property type="match status" value="1"/>
</dbReference>
<dbReference type="HOGENOM" id="CLU_1098634_0_0_1"/>
<dbReference type="RefSeq" id="XP_003645370.1">
    <property type="nucleotide sequence ID" value="XM_003645322.1"/>
</dbReference>
<evidence type="ECO:0000256" key="1">
    <source>
        <dbReference type="SAM" id="Coils"/>
    </source>
</evidence>
<dbReference type="Gene3D" id="1.10.720.30">
    <property type="entry name" value="SAP domain"/>
    <property type="match status" value="1"/>
</dbReference>
<dbReference type="SMART" id="SM00513">
    <property type="entry name" value="SAP"/>
    <property type="match status" value="1"/>
</dbReference>
<dbReference type="SUPFAM" id="SSF68906">
    <property type="entry name" value="SAP domain"/>
    <property type="match status" value="1"/>
</dbReference>
<dbReference type="AlphaFoldDB" id="G8JQY4"/>
<protein>
    <recommendedName>
        <fullName evidence="2">SAP domain-containing protein</fullName>
    </recommendedName>
</protein>
<dbReference type="EMBL" id="CP002499">
    <property type="protein sequence ID" value="AET38553.1"/>
    <property type="molecule type" value="Genomic_DNA"/>
</dbReference>
<reference evidence="4" key="1">
    <citation type="journal article" date="2012" name="G3 (Bethesda)">
        <title>Pichia sorbitophila, an interspecies yeast hybrid reveals early steps of genome resolution following polyploidization.</title>
        <authorList>
            <person name="Leh Louis V."/>
            <person name="Despons L."/>
            <person name="Friedrich A."/>
            <person name="Martin T."/>
            <person name="Durrens P."/>
            <person name="Casaregola S."/>
            <person name="Neuveglise C."/>
            <person name="Fairhead C."/>
            <person name="Marck C."/>
            <person name="Cruz J.A."/>
            <person name="Straub M.L."/>
            <person name="Kugler V."/>
            <person name="Sacerdot C."/>
            <person name="Uzunov Z."/>
            <person name="Thierry A."/>
            <person name="Weiss S."/>
            <person name="Bleykasten C."/>
            <person name="De Montigny J."/>
            <person name="Jacques N."/>
            <person name="Jung P."/>
            <person name="Lemaire M."/>
            <person name="Mallet S."/>
            <person name="Morel G."/>
            <person name="Richard G.F."/>
            <person name="Sarkar A."/>
            <person name="Savel G."/>
            <person name="Schacherer J."/>
            <person name="Seret M.L."/>
            <person name="Talla E."/>
            <person name="Samson G."/>
            <person name="Jubin C."/>
            <person name="Poulain J."/>
            <person name="Vacherie B."/>
            <person name="Barbe V."/>
            <person name="Pelletier E."/>
            <person name="Sherman D.J."/>
            <person name="Westhof E."/>
            <person name="Weissenbach J."/>
            <person name="Baret P.V."/>
            <person name="Wincker P."/>
            <person name="Gaillardin C."/>
            <person name="Dujon B."/>
            <person name="Souciet J.L."/>
        </authorList>
    </citation>
    <scope>NUCLEOTIDE SEQUENCE [LARGE SCALE GENOMIC DNA]</scope>
    <source>
        <strain evidence="4">CBS 270.75 / DBVPG 7215 / KCTC 17166 / NRRL Y-17582</strain>
    </source>
</reference>
<keyword evidence="4" id="KW-1185">Reference proteome</keyword>
<dbReference type="InterPro" id="IPR003034">
    <property type="entry name" value="SAP_dom"/>
</dbReference>
<gene>
    <name evidence="3" type="ordered locus">Ecym_3039</name>
</gene>